<feature type="compositionally biased region" description="Low complexity" evidence="1">
    <location>
        <begin position="1128"/>
        <end position="1144"/>
    </location>
</feature>
<dbReference type="RefSeq" id="XP_022823864.1">
    <property type="nucleotide sequence ID" value="XM_022968096.1"/>
</dbReference>
<feature type="compositionally biased region" description="Polar residues" evidence="1">
    <location>
        <begin position="948"/>
        <end position="978"/>
    </location>
</feature>
<dbReference type="Gene3D" id="3.40.640.10">
    <property type="entry name" value="Type I PLP-dependent aspartate aminotransferase-like (Major domain)"/>
    <property type="match status" value="1"/>
</dbReference>
<sequence>MTSVLKKSRGTKGKSESMQEDLPSRWGEVSRENQSEDAAKLIKCIDENIIGKGNSFCGPFGRRKVVYCDYNGSGRALQWIEDYVARDVLPTHATRCTGLSYTSGQSELYRSESKSIIRRFVGACPEDVAVVGATLVRFLRALRPEKVVLFVSSRETERQIAPWREYDTKVIKIPETKEGYIDLNNLEQRLQQYSSTGKRMIGFFPAASKLTGVLADDVATTLLLHQYGAWSFWDYTLVAPSSAIDMNPTFPGVDEEMVKKDALFFNCEKFVGGVQGPCVVIVKKDVFADTLIYADDVEVLSERIEELKCTKGVRAALVMQLRDAVGLQNIVERQDNISRQVLAHIKNIPELILLGNVSPTVRRLPIFSLMVKHPRGTFLHHNFICAVLNDVFGIQARGGLSSNLNYGSDVLGIDSQLLKEYEKLLDVEAQKEVARVRKLSDVKAPEVPIYNEHLRPGFCRVSLPFFMSDTELAFVLEALKMVATEGWKILPQYVVNPETGQWRHHTCAVLRDRKSLHSLRFNDGKMTSHERRISGPGIFPQTYTETLQTARNLFNRARKLAMKCSTAEPEVTFNPRIDYLRWFMLPKEAHDLLLGRSGNVKHIVPFDPSGYTGARKSLNLTRSSITSSPILGSSPRHFSLSAIDDCHIFRLKQKTKFYSRESSLRENHKEESETPPVQFAVGESVSPLRMIPQNRQPQLVRSRCYSLGSDSPPAALSAQTKLNLGLKETSPNNVIEKSNFCNCGSQTDLQSLDDPMISPNKAFPYSTQSSTSVSDCSQVGRTSPTTSLNSQTSEDIQAYVKEMTREIATEIKSEIREVISKVDDILENSDSLEQSNLSMNSISSQSDKNSVSVIDVAEYLMGMSREMASEVKHEIREMVNQVDEMISPDYTGSCSRKSSPPQTGRQRIGSGPELGLDLKKAPASLRKCPTSPVLPQYDEDESRFCKRSPSTSSPKSAQCTPSHEASGPNSISFNSSETSTPDTIIQVVTTQNSPILPKSLSSQKLSDDEASCTDVTCRHCSIKKNWCQNPSVSSQDSGINMTFTETDSFLEFDSTTKTRKFQGRLRICQKHEKSEVPDIIEGVPVCSGDHVRQTKRYDATDSSRVVFAEDPERQNRATTAVDSKRCSRSSNASSSCSDRSSRSSGYGTDQRTHDERFYDRSESECPTFKPHWEEEREEHEDSSACSDASLTDLTLDDDSNWHCPPRAVWKPTVEAIHEYNMIRPGDKVLVCLSGGSSSIALLHTMHHYQLYCRAKGIHFSIGALFVHEAKSQVDPLHLMAYCRTLGVKFIYEDKFEEDEPENVICNNPWSLAAEATRWSCRSTRKRAIATALAHGYGVAALAQHLDRAATAFVAAALHAGTLRTLKPHYTLRDHDIRIVRPFIYVRGRALAAFSCARALPDFRLAPHSPHSPHSPDSPPNSPAHSDDNGDNGKDNILDETLTEACSSSAKQLTQASSEELQNKILAASLAEPLESARDLLASQERMYPYLFTSLKSALRPLFNGRDLNKDQKEQRHRKKSVIQMRNGAPVYDSDEDSEEELLP</sequence>
<feature type="compositionally biased region" description="Low complexity" evidence="1">
    <location>
        <begin position="766"/>
        <end position="779"/>
    </location>
</feature>
<dbReference type="InterPro" id="IPR014729">
    <property type="entry name" value="Rossmann-like_a/b/a_fold"/>
</dbReference>
<evidence type="ECO:0000256" key="1">
    <source>
        <dbReference type="SAM" id="MobiDB-lite"/>
    </source>
</evidence>
<feature type="region of interest" description="Disordered" evidence="1">
    <location>
        <begin position="765"/>
        <end position="791"/>
    </location>
</feature>
<dbReference type="Gene3D" id="3.40.50.620">
    <property type="entry name" value="HUPs"/>
    <property type="match status" value="1"/>
</dbReference>
<organism evidence="2 3">
    <name type="scientific">Spodoptera litura</name>
    <name type="common">Asian cotton leafworm</name>
    <dbReference type="NCBI Taxonomy" id="69820"/>
    <lineage>
        <taxon>Eukaryota</taxon>
        <taxon>Metazoa</taxon>
        <taxon>Ecdysozoa</taxon>
        <taxon>Arthropoda</taxon>
        <taxon>Hexapoda</taxon>
        <taxon>Insecta</taxon>
        <taxon>Pterygota</taxon>
        <taxon>Neoptera</taxon>
        <taxon>Endopterygota</taxon>
        <taxon>Lepidoptera</taxon>
        <taxon>Glossata</taxon>
        <taxon>Ditrysia</taxon>
        <taxon>Noctuoidea</taxon>
        <taxon>Noctuidae</taxon>
        <taxon>Amphipyrinae</taxon>
        <taxon>Spodoptera</taxon>
    </lineage>
</organism>
<dbReference type="Proteomes" id="UP000301870">
    <property type="component" value="Chromosome 18"/>
</dbReference>
<dbReference type="OrthoDB" id="420046at2759"/>
<feature type="compositionally biased region" description="Polar residues" evidence="1">
    <location>
        <begin position="890"/>
        <end position="905"/>
    </location>
</feature>
<dbReference type="SUPFAM" id="SSF53383">
    <property type="entry name" value="PLP-dependent transferases"/>
    <property type="match status" value="1"/>
</dbReference>
<name>A0A9J7E8R4_SPOLT</name>
<dbReference type="InterPro" id="IPR015422">
    <property type="entry name" value="PyrdxlP-dep_Trfase_small"/>
</dbReference>
<accession>A0A9J7E8R4</accession>
<proteinExistence type="predicted"/>
<evidence type="ECO:0000313" key="2">
    <source>
        <dbReference type="Proteomes" id="UP000301870"/>
    </source>
</evidence>
<dbReference type="InterPro" id="IPR015424">
    <property type="entry name" value="PyrdxlP-dep_Trfase"/>
</dbReference>
<reference evidence="3" key="1">
    <citation type="submission" date="2025-08" db="UniProtKB">
        <authorList>
            <consortium name="RefSeq"/>
        </authorList>
    </citation>
    <scope>IDENTIFICATION</scope>
    <source>
        <strain evidence="3">Ishihara</strain>
        <tissue evidence="3">Whole body</tissue>
    </source>
</reference>
<feature type="region of interest" description="Disordered" evidence="1">
    <location>
        <begin position="1505"/>
        <end position="1543"/>
    </location>
</feature>
<feature type="compositionally biased region" description="Polar residues" evidence="1">
    <location>
        <begin position="780"/>
        <end position="791"/>
    </location>
</feature>
<dbReference type="InterPro" id="IPR015421">
    <property type="entry name" value="PyrdxlP-dep_Trfase_major"/>
</dbReference>
<gene>
    <name evidence="3" type="primary">LOC111354566</name>
</gene>
<dbReference type="Gene3D" id="3.90.1150.10">
    <property type="entry name" value="Aspartate Aminotransferase, domain 1"/>
    <property type="match status" value="1"/>
</dbReference>
<protein>
    <submittedName>
        <fullName evidence="3">Uncharacterized protein LOC111354566 isoform X1</fullName>
    </submittedName>
</protein>
<keyword evidence="2" id="KW-1185">Reference proteome</keyword>
<feature type="compositionally biased region" description="Acidic residues" evidence="1">
    <location>
        <begin position="1532"/>
        <end position="1543"/>
    </location>
</feature>
<dbReference type="GeneID" id="111354566"/>
<dbReference type="PANTHER" id="PTHR43686">
    <property type="entry name" value="SULFURTRANSFERASE-RELATED"/>
    <property type="match status" value="1"/>
</dbReference>
<dbReference type="SUPFAM" id="SSF52402">
    <property type="entry name" value="Adenine nucleotide alpha hydrolases-like"/>
    <property type="match status" value="1"/>
</dbReference>
<feature type="region of interest" description="Disordered" evidence="1">
    <location>
        <begin position="1102"/>
        <end position="1162"/>
    </location>
</feature>
<feature type="compositionally biased region" description="Basic and acidic residues" evidence="1">
    <location>
        <begin position="1424"/>
        <end position="1436"/>
    </location>
</feature>
<feature type="region of interest" description="Disordered" evidence="1">
    <location>
        <begin position="1"/>
        <end position="32"/>
    </location>
</feature>
<dbReference type="KEGG" id="sliu:111354566"/>
<evidence type="ECO:0000313" key="3">
    <source>
        <dbReference type="RefSeq" id="XP_022823864.1"/>
    </source>
</evidence>
<feature type="region of interest" description="Disordered" evidence="1">
    <location>
        <begin position="1406"/>
        <end position="1436"/>
    </location>
</feature>
<dbReference type="PANTHER" id="PTHR43686:SF1">
    <property type="entry name" value="AMINOTRAN_5 DOMAIN-CONTAINING PROTEIN"/>
    <property type="match status" value="1"/>
</dbReference>
<feature type="compositionally biased region" description="Basic and acidic residues" evidence="1">
    <location>
        <begin position="1150"/>
        <end position="1162"/>
    </location>
</feature>
<feature type="compositionally biased region" description="Basic residues" evidence="1">
    <location>
        <begin position="1"/>
        <end position="12"/>
    </location>
</feature>
<feature type="region of interest" description="Disordered" evidence="1">
    <location>
        <begin position="887"/>
        <end position="978"/>
    </location>
</feature>